<evidence type="ECO:0000259" key="2">
    <source>
        <dbReference type="SMART" id="SM00278"/>
    </source>
</evidence>
<dbReference type="GO" id="GO:0015627">
    <property type="term" value="C:type II protein secretion system complex"/>
    <property type="evidence" value="ECO:0007669"/>
    <property type="project" value="TreeGrafter"/>
</dbReference>
<feature type="domain" description="Helix-hairpin-helix DNA-binding motif class 1" evidence="2">
    <location>
        <begin position="27"/>
        <end position="46"/>
    </location>
</feature>
<dbReference type="PANTHER" id="PTHR21180">
    <property type="entry name" value="ENDONUCLEASE/EXONUCLEASE/PHOSPHATASE FAMILY DOMAIN-CONTAINING PROTEIN 1"/>
    <property type="match status" value="1"/>
</dbReference>
<dbReference type="AlphaFoldDB" id="A0A7M1LEH0"/>
<proteinExistence type="predicted"/>
<feature type="signal peptide" evidence="1">
    <location>
        <begin position="1"/>
        <end position="18"/>
    </location>
</feature>
<dbReference type="NCBIfam" id="TIGR00426">
    <property type="entry name" value="competence protein ComEA helix-hairpin-helix repeat region"/>
    <property type="match status" value="1"/>
</dbReference>
<dbReference type="SUPFAM" id="SSF47781">
    <property type="entry name" value="RuvA domain 2-like"/>
    <property type="match status" value="1"/>
</dbReference>
<dbReference type="InterPro" id="IPR003583">
    <property type="entry name" value="Hlx-hairpin-Hlx_DNA-bd_motif"/>
</dbReference>
<dbReference type="GO" id="GO:0015628">
    <property type="term" value="P:protein secretion by the type II secretion system"/>
    <property type="evidence" value="ECO:0007669"/>
    <property type="project" value="TreeGrafter"/>
</dbReference>
<feature type="chain" id="PRO_5029668290" evidence="1">
    <location>
        <begin position="19"/>
        <end position="87"/>
    </location>
</feature>
<gene>
    <name evidence="3" type="ORF">IMC76_05720</name>
</gene>
<protein>
    <submittedName>
        <fullName evidence="3">Helix-hairpin-helix domain-containing protein</fullName>
    </submittedName>
</protein>
<keyword evidence="1" id="KW-0732">Signal</keyword>
<name>A0A7M1LEH0_9BACT</name>
<dbReference type="Gene3D" id="1.10.150.320">
    <property type="entry name" value="Photosystem II 12 kDa extrinsic protein"/>
    <property type="match status" value="1"/>
</dbReference>
<dbReference type="InterPro" id="IPR010994">
    <property type="entry name" value="RuvA_2-like"/>
</dbReference>
<keyword evidence="4" id="KW-1185">Reference proteome</keyword>
<dbReference type="RefSeq" id="WP_172658566.1">
    <property type="nucleotide sequence ID" value="NZ_CP053842.1"/>
</dbReference>
<reference evidence="3 4" key="1">
    <citation type="submission" date="2020-10" db="EMBL/GenBank/DDBJ databases">
        <title>Campylobacter and Helicobacter PacBio genomes.</title>
        <authorList>
            <person name="Lane C."/>
        </authorList>
    </citation>
    <scope>NUCLEOTIDE SEQUENCE [LARGE SCALE GENOMIC DNA]</scope>
    <source>
        <strain evidence="3 4">2016D-0077</strain>
    </source>
</reference>
<evidence type="ECO:0000313" key="3">
    <source>
        <dbReference type="EMBL" id="QOQ86723.1"/>
    </source>
</evidence>
<dbReference type="InterPro" id="IPR004509">
    <property type="entry name" value="Competence_ComEA_HhH"/>
</dbReference>
<dbReference type="PANTHER" id="PTHR21180:SF32">
    <property type="entry name" value="ENDONUCLEASE_EXONUCLEASE_PHOSPHATASE FAMILY DOMAIN-CONTAINING PROTEIN 1"/>
    <property type="match status" value="1"/>
</dbReference>
<evidence type="ECO:0000256" key="1">
    <source>
        <dbReference type="SAM" id="SignalP"/>
    </source>
</evidence>
<dbReference type="Proteomes" id="UP000594749">
    <property type="component" value="Chromosome"/>
</dbReference>
<dbReference type="GO" id="GO:0003677">
    <property type="term" value="F:DNA binding"/>
    <property type="evidence" value="ECO:0007669"/>
    <property type="project" value="InterPro"/>
</dbReference>
<accession>A0A7M1LEH0</accession>
<dbReference type="GO" id="GO:0006281">
    <property type="term" value="P:DNA repair"/>
    <property type="evidence" value="ECO:0007669"/>
    <property type="project" value="InterPro"/>
</dbReference>
<evidence type="ECO:0000313" key="4">
    <source>
        <dbReference type="Proteomes" id="UP000594749"/>
    </source>
</evidence>
<sequence length="87" mass="9744">MKKLLLFLVFSFSMLFGAVNINTASKEELMTLKGIGEGKAKAIIEYREKNKFDKPEDIKNVKGIGDKVYEGIKDDIKTSGNTEIKSK</sequence>
<feature type="domain" description="Helix-hairpin-helix DNA-binding motif class 1" evidence="2">
    <location>
        <begin position="56"/>
        <end position="75"/>
    </location>
</feature>
<dbReference type="InterPro" id="IPR051675">
    <property type="entry name" value="Endo/Exo/Phosphatase_dom_1"/>
</dbReference>
<dbReference type="SMART" id="SM00278">
    <property type="entry name" value="HhH1"/>
    <property type="match status" value="2"/>
</dbReference>
<dbReference type="Pfam" id="PF12836">
    <property type="entry name" value="HHH_3"/>
    <property type="match status" value="1"/>
</dbReference>
<dbReference type="EMBL" id="CP063078">
    <property type="protein sequence ID" value="QOQ86723.1"/>
    <property type="molecule type" value="Genomic_DNA"/>
</dbReference>
<organism evidence="3 4">
    <name type="scientific">Campylobacter corcagiensis</name>
    <dbReference type="NCBI Taxonomy" id="1448857"/>
    <lineage>
        <taxon>Bacteria</taxon>
        <taxon>Pseudomonadati</taxon>
        <taxon>Campylobacterota</taxon>
        <taxon>Epsilonproteobacteria</taxon>
        <taxon>Campylobacterales</taxon>
        <taxon>Campylobacteraceae</taxon>
        <taxon>Campylobacter</taxon>
    </lineage>
</organism>